<dbReference type="InterPro" id="IPR000387">
    <property type="entry name" value="Tyr_Pase_dom"/>
</dbReference>
<proteinExistence type="predicted"/>
<dbReference type="AlphaFoldDB" id="A0A1H3VIK5"/>
<sequence length="243" mass="27343">MTDAARQRRAQRVARRRRRYQSPFPNGWARFRAHLNAWFVDHQVFRAVYPNLWRLGPHAWRSSQPSPAQLRRLAKRGLRTVVNLRGGSEFGSYALEREACADLGLAYRELKLFSRHAPEREAIAEAAKLFDEIAYPALLHCKSGADRAGLAAALYVLLREGGTLAEAKAQLAPVYGHFRMAKTGVLDATLDAFGAAEAEAAARGETLDFLKWSQTDYDPAAVTRGFRESNLFGFIVDRVLRRE</sequence>
<dbReference type="Gene3D" id="3.90.190.10">
    <property type="entry name" value="Protein tyrosine phosphatase superfamily"/>
    <property type="match status" value="1"/>
</dbReference>
<dbReference type="InterPro" id="IPR055214">
    <property type="entry name" value="PTP-NADK"/>
</dbReference>
<evidence type="ECO:0000313" key="2">
    <source>
        <dbReference type="EMBL" id="SDZ74633.1"/>
    </source>
</evidence>
<dbReference type="OrthoDB" id="9814896at2"/>
<accession>A0A1H3VIK5</accession>
<dbReference type="SUPFAM" id="SSF52799">
    <property type="entry name" value="(Phosphotyrosine protein) phosphatases II"/>
    <property type="match status" value="1"/>
</dbReference>
<evidence type="ECO:0000313" key="3">
    <source>
        <dbReference type="Proteomes" id="UP000198703"/>
    </source>
</evidence>
<dbReference type="Pfam" id="PF22741">
    <property type="entry name" value="PTP-NADK"/>
    <property type="match status" value="1"/>
</dbReference>
<reference evidence="2 3" key="1">
    <citation type="submission" date="2016-10" db="EMBL/GenBank/DDBJ databases">
        <authorList>
            <person name="de Groot N.N."/>
        </authorList>
    </citation>
    <scope>NUCLEOTIDE SEQUENCE [LARGE SCALE GENOMIC DNA]</scope>
    <source>
        <strain evidence="2 3">DSM 15345</strain>
    </source>
</reference>
<organism evidence="2 3">
    <name type="scientific">Rubrimonas cliftonensis</name>
    <dbReference type="NCBI Taxonomy" id="89524"/>
    <lineage>
        <taxon>Bacteria</taxon>
        <taxon>Pseudomonadati</taxon>
        <taxon>Pseudomonadota</taxon>
        <taxon>Alphaproteobacteria</taxon>
        <taxon>Rhodobacterales</taxon>
        <taxon>Paracoccaceae</taxon>
        <taxon>Rubrimonas</taxon>
    </lineage>
</organism>
<feature type="domain" description="Tyrosine specific protein phosphatases" evidence="1">
    <location>
        <begin position="136"/>
        <end position="193"/>
    </location>
</feature>
<name>A0A1H3VIK5_9RHOB</name>
<dbReference type="EMBL" id="FNQM01000001">
    <property type="protein sequence ID" value="SDZ74633.1"/>
    <property type="molecule type" value="Genomic_DNA"/>
</dbReference>
<dbReference type="Proteomes" id="UP000198703">
    <property type="component" value="Unassembled WGS sequence"/>
</dbReference>
<evidence type="ECO:0000259" key="1">
    <source>
        <dbReference type="PROSITE" id="PS50056"/>
    </source>
</evidence>
<gene>
    <name evidence="2" type="ORF">SAMN05444370_101133</name>
</gene>
<dbReference type="PROSITE" id="PS50056">
    <property type="entry name" value="TYR_PHOSPHATASE_2"/>
    <property type="match status" value="1"/>
</dbReference>
<dbReference type="STRING" id="89524.SAMN05444370_101133"/>
<dbReference type="InterPro" id="IPR029021">
    <property type="entry name" value="Prot-tyrosine_phosphatase-like"/>
</dbReference>
<protein>
    <submittedName>
        <fullName evidence="2">Putative phosphatase</fullName>
    </submittedName>
</protein>
<keyword evidence="3" id="KW-1185">Reference proteome</keyword>
<dbReference type="RefSeq" id="WP_093247560.1">
    <property type="nucleotide sequence ID" value="NZ_FNQM01000001.1"/>
</dbReference>